<organism evidence="4 5">
    <name type="scientific">Gulosibacter bifidus</name>
    <dbReference type="NCBI Taxonomy" id="272239"/>
    <lineage>
        <taxon>Bacteria</taxon>
        <taxon>Bacillati</taxon>
        <taxon>Actinomycetota</taxon>
        <taxon>Actinomycetes</taxon>
        <taxon>Micrococcales</taxon>
        <taxon>Microbacteriaceae</taxon>
        <taxon>Gulosibacter</taxon>
    </lineage>
</organism>
<feature type="domain" description="Protein-glutamine gamma-glutamyltransferase-like C-terminal" evidence="3">
    <location>
        <begin position="133"/>
        <end position="198"/>
    </location>
</feature>
<reference evidence="5" key="1">
    <citation type="journal article" date="2019" name="Int. J. Syst. Evol. Microbiol.">
        <title>The Global Catalogue of Microorganisms (GCM) 10K type strain sequencing project: providing services to taxonomists for standard genome sequencing and annotation.</title>
        <authorList>
            <consortium name="The Broad Institute Genomics Platform"/>
            <consortium name="The Broad Institute Genome Sequencing Center for Infectious Disease"/>
            <person name="Wu L."/>
            <person name="Ma J."/>
        </authorList>
    </citation>
    <scope>NUCLEOTIDE SEQUENCE [LARGE SCALE GENOMIC DNA]</scope>
    <source>
        <strain evidence="5">TISTR 1511</strain>
    </source>
</reference>
<evidence type="ECO:0000313" key="4">
    <source>
        <dbReference type="EMBL" id="MFD2675334.1"/>
    </source>
</evidence>
<evidence type="ECO:0000313" key="5">
    <source>
        <dbReference type="Proteomes" id="UP001597453"/>
    </source>
</evidence>
<evidence type="ECO:0000256" key="1">
    <source>
        <dbReference type="SAM" id="MobiDB-lite"/>
    </source>
</evidence>
<keyword evidence="5" id="KW-1185">Reference proteome</keyword>
<dbReference type="InterPro" id="IPR025403">
    <property type="entry name" value="TgpA-like_C"/>
</dbReference>
<accession>A0ABW5RKA8</accession>
<feature type="region of interest" description="Disordered" evidence="1">
    <location>
        <begin position="207"/>
        <end position="234"/>
    </location>
</feature>
<name>A0ABW5RKA8_9MICO</name>
<feature type="transmembrane region" description="Helical" evidence="2">
    <location>
        <begin position="60"/>
        <end position="83"/>
    </location>
</feature>
<evidence type="ECO:0000259" key="3">
    <source>
        <dbReference type="Pfam" id="PF13559"/>
    </source>
</evidence>
<keyword evidence="2" id="KW-0472">Membrane</keyword>
<dbReference type="RefSeq" id="WP_066058633.1">
    <property type="nucleotide sequence ID" value="NZ_JBHUNF010000004.1"/>
</dbReference>
<protein>
    <submittedName>
        <fullName evidence="4">DUF4129 domain-containing protein</fullName>
    </submittedName>
</protein>
<comment type="caution">
    <text evidence="4">The sequence shown here is derived from an EMBL/GenBank/DDBJ whole genome shotgun (WGS) entry which is preliminary data.</text>
</comment>
<keyword evidence="2" id="KW-0812">Transmembrane</keyword>
<feature type="compositionally biased region" description="Low complexity" evidence="1">
    <location>
        <begin position="219"/>
        <end position="234"/>
    </location>
</feature>
<proteinExistence type="predicted"/>
<gene>
    <name evidence="4" type="ORF">ACFSUQ_08525</name>
</gene>
<sequence length="234" mass="25541">MFVLAEPPLTPDEDTARDWVQRYLDDPEIVSAKPSPFERFMESVWEWVSDLFTLPDGSGFGINPVALVWIVAIIALVALVVLLGRPRAVAKRAARAGQSVFLDDDARTLHQLRDAADHAAASGNYSLAIVEQYRAMCRGLHDRTLITLRPGDTAQAAARAAATSFPSHQQQLQRAAMSFDRVRYLNRRGTAAEHAFIRNLDHELDRTRPASLPDASGFAATPAAVSSTPPGGAR</sequence>
<dbReference type="Proteomes" id="UP001597453">
    <property type="component" value="Unassembled WGS sequence"/>
</dbReference>
<keyword evidence="2" id="KW-1133">Transmembrane helix</keyword>
<dbReference type="EMBL" id="JBHUNF010000004">
    <property type="protein sequence ID" value="MFD2675334.1"/>
    <property type="molecule type" value="Genomic_DNA"/>
</dbReference>
<evidence type="ECO:0000256" key="2">
    <source>
        <dbReference type="SAM" id="Phobius"/>
    </source>
</evidence>
<dbReference type="Pfam" id="PF13559">
    <property type="entry name" value="DUF4129"/>
    <property type="match status" value="1"/>
</dbReference>